<dbReference type="NCBIfam" id="TIGR00055">
    <property type="entry name" value="uppS"/>
    <property type="match status" value="1"/>
</dbReference>
<reference evidence="4 5" key="1">
    <citation type="submission" date="2023-08" db="EMBL/GenBank/DDBJ databases">
        <title>Black Yeasts Isolated from many extreme environments.</title>
        <authorList>
            <person name="Coleine C."/>
            <person name="Stajich J.E."/>
            <person name="Selbmann L."/>
        </authorList>
    </citation>
    <scope>NUCLEOTIDE SEQUENCE [LARGE SCALE GENOMIC DNA]</scope>
    <source>
        <strain evidence="4 5">CCFEE 5885</strain>
    </source>
</reference>
<dbReference type="Gene3D" id="3.40.1180.10">
    <property type="entry name" value="Decaprenyl diphosphate synthase-like"/>
    <property type="match status" value="2"/>
</dbReference>
<keyword evidence="5" id="KW-1185">Reference proteome</keyword>
<proteinExistence type="inferred from homology"/>
<accession>A0ABR0K618</accession>
<dbReference type="EC" id="2.5.1.87" evidence="4"/>
<dbReference type="HAMAP" id="MF_01139">
    <property type="entry name" value="ISPT"/>
    <property type="match status" value="1"/>
</dbReference>
<feature type="region of interest" description="Disordered" evidence="3">
    <location>
        <begin position="186"/>
        <end position="206"/>
    </location>
</feature>
<evidence type="ECO:0000256" key="3">
    <source>
        <dbReference type="SAM" id="MobiDB-lite"/>
    </source>
</evidence>
<evidence type="ECO:0000256" key="2">
    <source>
        <dbReference type="ARBA" id="ARBA00022679"/>
    </source>
</evidence>
<comment type="similarity">
    <text evidence="1">Belongs to the UPP synthase family.</text>
</comment>
<dbReference type="PANTHER" id="PTHR10291">
    <property type="entry name" value="DEHYDRODOLICHYL DIPHOSPHATE SYNTHASE FAMILY MEMBER"/>
    <property type="match status" value="1"/>
</dbReference>
<sequence length="415" mass="47029">MGSKQISTFRKWILSSPPAEWALNQLRELLIGAIKHGKVPRHVAFVMDGNRRYARTHRIETVEGHNLGFEALARILEVCYKSGVHTVTIYAFSIENFKRSKHEVDALMDMAKIKLTQLSQHGELLDRYGASIRILGQRSLMKPDVLEAMDRACSMTEHNDKTVLNVCFPYTSRDEITTAVRRTVQEYARPVPQPQPGHERRTPFTEERIKNTLRSQHKNEQDSNEHMKDIEPTAFHSPSSSSTSLASEASAQSDTPPDQQHDLVQEAEAEAEADASSVSSSSTTLPPEVLSSSSSPPTSYTGSPTPKPLSSLAKPPLSQPQYKNFEDISSATINSHLFTASDPPLDLLIRTSGVERLSDFMLWQCHEHTRIVFLNVLWPEFDLWQFLPVLWEWQWRARKEEQMGRLLMGQEVKVD</sequence>
<evidence type="ECO:0000313" key="4">
    <source>
        <dbReference type="EMBL" id="KAK5087635.1"/>
    </source>
</evidence>
<dbReference type="InterPro" id="IPR018520">
    <property type="entry name" value="UPP_synth-like_CS"/>
</dbReference>
<feature type="region of interest" description="Disordered" evidence="3">
    <location>
        <begin position="231"/>
        <end position="316"/>
    </location>
</feature>
<organism evidence="4 5">
    <name type="scientific">Lithohypha guttulata</name>
    <dbReference type="NCBI Taxonomy" id="1690604"/>
    <lineage>
        <taxon>Eukaryota</taxon>
        <taxon>Fungi</taxon>
        <taxon>Dikarya</taxon>
        <taxon>Ascomycota</taxon>
        <taxon>Pezizomycotina</taxon>
        <taxon>Eurotiomycetes</taxon>
        <taxon>Chaetothyriomycetidae</taxon>
        <taxon>Chaetothyriales</taxon>
        <taxon>Trichomeriaceae</taxon>
        <taxon>Lithohypha</taxon>
    </lineage>
</organism>
<keyword evidence="2 4" id="KW-0808">Transferase</keyword>
<evidence type="ECO:0000313" key="5">
    <source>
        <dbReference type="Proteomes" id="UP001345013"/>
    </source>
</evidence>
<feature type="compositionally biased region" description="Low complexity" evidence="3">
    <location>
        <begin position="234"/>
        <end position="253"/>
    </location>
</feature>
<gene>
    <name evidence="4" type="primary">RER2</name>
    <name evidence="4" type="ORF">LTR24_006505</name>
</gene>
<feature type="compositionally biased region" description="Basic and acidic residues" evidence="3">
    <location>
        <begin position="197"/>
        <end position="206"/>
    </location>
</feature>
<name>A0ABR0K618_9EURO</name>
<dbReference type="InterPro" id="IPR036424">
    <property type="entry name" value="UPP_synth-like_sf"/>
</dbReference>
<dbReference type="PROSITE" id="PS01066">
    <property type="entry name" value="UPP_SYNTHASE"/>
    <property type="match status" value="1"/>
</dbReference>
<evidence type="ECO:0000256" key="1">
    <source>
        <dbReference type="ARBA" id="ARBA00005432"/>
    </source>
</evidence>
<dbReference type="InterPro" id="IPR001441">
    <property type="entry name" value="UPP_synth-like"/>
</dbReference>
<comment type="caution">
    <text evidence="4">The sequence shown here is derived from an EMBL/GenBank/DDBJ whole genome shotgun (WGS) entry which is preliminary data.</text>
</comment>
<dbReference type="Pfam" id="PF01255">
    <property type="entry name" value="Prenyltransf"/>
    <property type="match status" value="2"/>
</dbReference>
<dbReference type="Proteomes" id="UP001345013">
    <property type="component" value="Unassembled WGS sequence"/>
</dbReference>
<dbReference type="CDD" id="cd00475">
    <property type="entry name" value="Cis_IPPS"/>
    <property type="match status" value="1"/>
</dbReference>
<dbReference type="EMBL" id="JAVRRG010000085">
    <property type="protein sequence ID" value="KAK5087635.1"/>
    <property type="molecule type" value="Genomic_DNA"/>
</dbReference>
<dbReference type="PANTHER" id="PTHR10291:SF43">
    <property type="entry name" value="DEHYDRODOLICHYL DIPHOSPHATE SYNTHASE COMPLEX SUBUNIT DHDDS"/>
    <property type="match status" value="1"/>
</dbReference>
<feature type="compositionally biased region" description="Low complexity" evidence="3">
    <location>
        <begin position="274"/>
        <end position="316"/>
    </location>
</feature>
<protein>
    <submittedName>
        <fullName evidence="4">Cis-prenyltransferase</fullName>
        <ecNumber evidence="4">2.5.1.87</ecNumber>
    </submittedName>
</protein>
<dbReference type="SUPFAM" id="SSF64005">
    <property type="entry name" value="Undecaprenyl diphosphate synthase"/>
    <property type="match status" value="2"/>
</dbReference>
<dbReference type="GO" id="GO:0045547">
    <property type="term" value="F:ditrans,polycis-polyprenyl diphosphate synthase [(2E,6E)-farnesyl diphosphate specific] activity"/>
    <property type="evidence" value="ECO:0007669"/>
    <property type="project" value="UniProtKB-EC"/>
</dbReference>